<protein>
    <recommendedName>
        <fullName evidence="3">N-acetyltransferase domain-containing protein</fullName>
    </recommendedName>
</protein>
<organism evidence="1 2">
    <name type="scientific">Pontibacter saemangeumensis</name>
    <dbReference type="NCBI Taxonomy" id="1084525"/>
    <lineage>
        <taxon>Bacteria</taxon>
        <taxon>Pseudomonadati</taxon>
        <taxon>Bacteroidota</taxon>
        <taxon>Cytophagia</taxon>
        <taxon>Cytophagales</taxon>
        <taxon>Hymenobacteraceae</taxon>
        <taxon>Pontibacter</taxon>
    </lineage>
</organism>
<accession>A0ABP8M6U1</accession>
<dbReference type="EMBL" id="BAABHC010000039">
    <property type="protein sequence ID" value="GAA4444835.1"/>
    <property type="molecule type" value="Genomic_DNA"/>
</dbReference>
<comment type="caution">
    <text evidence="1">The sequence shown here is derived from an EMBL/GenBank/DDBJ whole genome shotgun (WGS) entry which is preliminary data.</text>
</comment>
<name>A0ABP8M6U1_9BACT</name>
<gene>
    <name evidence="1" type="ORF">GCM10023188_47320</name>
</gene>
<evidence type="ECO:0000313" key="2">
    <source>
        <dbReference type="Proteomes" id="UP001500552"/>
    </source>
</evidence>
<dbReference type="CDD" id="cd18699">
    <property type="entry name" value="PIN_VapC_like"/>
    <property type="match status" value="1"/>
</dbReference>
<proteinExistence type="predicted"/>
<dbReference type="Proteomes" id="UP001500552">
    <property type="component" value="Unassembled WGS sequence"/>
</dbReference>
<evidence type="ECO:0000313" key="1">
    <source>
        <dbReference type="EMBL" id="GAA4444835.1"/>
    </source>
</evidence>
<reference evidence="2" key="1">
    <citation type="journal article" date="2019" name="Int. J. Syst. Evol. Microbiol.">
        <title>The Global Catalogue of Microorganisms (GCM) 10K type strain sequencing project: providing services to taxonomists for standard genome sequencing and annotation.</title>
        <authorList>
            <consortium name="The Broad Institute Genomics Platform"/>
            <consortium name="The Broad Institute Genome Sequencing Center for Infectious Disease"/>
            <person name="Wu L."/>
            <person name="Ma J."/>
        </authorList>
    </citation>
    <scope>NUCLEOTIDE SEQUENCE [LARGE SCALE GENOMIC DNA]</scope>
    <source>
        <strain evidence="2">JCM 17926</strain>
    </source>
</reference>
<keyword evidence="2" id="KW-1185">Reference proteome</keyword>
<dbReference type="RefSeq" id="WP_345163281.1">
    <property type="nucleotide sequence ID" value="NZ_BAABHC010000039.1"/>
</dbReference>
<evidence type="ECO:0008006" key="3">
    <source>
        <dbReference type="Google" id="ProtNLM"/>
    </source>
</evidence>
<sequence length="507" mass="59005">MKVLLDTNIIIHREASSIRNKGIGILFNWLDRLHFVKCVHPLTVEEIKKHRDPKTVHTMGIKLDHYNVLRTEAPVKPEIAALSKEVDKNVNDVNDTRLLNELANDRVDILISEDKIIHVKASRLGLANKVFRIETFLETVIAEHPEFVDYKTLAVKKEYFGKLDLSDPFFDSFRRDYEGFDRWFNGKSDEIAYICSEAGEMMAFLFLKVEGKTENYSDITPVFPRKKRLKIGTFKVTLNGFKLGERFLKIIFDNALKQKVDEIYVTIFDKTPEQVRLIQLLNEWGFEQWGTKASNTGDELVLVRNFERSFYKENPKLSFPYVSTNTDAYIVPIYPKYHTDLLPDSVLNTESPTNFIENQPHRNAISKVYICRSHEKKLKVGDNIIFYRTGETYPKIYSSVVSTIGVVESVITDIENEAEFIALCKKRSVFSDKELAEHWNWNSRSRPFIVNFLYTYSFPKRINLKQLLDLEVIPNINSVPRGFQKIPKDKFEAIIRETRTDESIIIH</sequence>